<feature type="transmembrane region" description="Helical" evidence="1">
    <location>
        <begin position="42"/>
        <end position="60"/>
    </location>
</feature>
<evidence type="ECO:0000313" key="2">
    <source>
        <dbReference type="EMBL" id="CAF4925289.1"/>
    </source>
</evidence>
<name>A0A821WIL3_9NEOP</name>
<keyword evidence="1" id="KW-0472">Membrane</keyword>
<keyword evidence="1" id="KW-1133">Transmembrane helix</keyword>
<keyword evidence="1" id="KW-0812">Transmembrane</keyword>
<proteinExistence type="predicted"/>
<dbReference type="Proteomes" id="UP000663880">
    <property type="component" value="Unassembled WGS sequence"/>
</dbReference>
<dbReference type="EMBL" id="CAJOBZ010000061">
    <property type="protein sequence ID" value="CAF4925289.1"/>
    <property type="molecule type" value="Genomic_DNA"/>
</dbReference>
<sequence length="150" mass="17281">MRMKIVYLAVTLGRWVHQGFYRFYHVYLEEQMTRTTRYSWLWHYTLALYLSMNGLVLRMVERQGIRPQFFCLLKFFKGSRGPMEKAGSARALGSGKVADCAAVAICARCRPPLATRPAARPELSLRSAQNNPYRRKLLSSDIKRCTLTGN</sequence>
<comment type="caution">
    <text evidence="2">The sequence shown here is derived from an EMBL/GenBank/DDBJ whole genome shotgun (WGS) entry which is preliminary data.</text>
</comment>
<gene>
    <name evidence="2" type="ORF">PMACD_LOCUS13397</name>
</gene>
<protein>
    <submittedName>
        <fullName evidence="2">Uncharacterized protein</fullName>
    </submittedName>
</protein>
<evidence type="ECO:0000256" key="1">
    <source>
        <dbReference type="SAM" id="Phobius"/>
    </source>
</evidence>
<reference evidence="2" key="1">
    <citation type="submission" date="2021-02" db="EMBL/GenBank/DDBJ databases">
        <authorList>
            <person name="Steward A R."/>
        </authorList>
    </citation>
    <scope>NUCLEOTIDE SEQUENCE</scope>
</reference>
<dbReference type="AlphaFoldDB" id="A0A821WIL3"/>
<evidence type="ECO:0000313" key="3">
    <source>
        <dbReference type="Proteomes" id="UP000663880"/>
    </source>
</evidence>
<organism evidence="2 3">
    <name type="scientific">Pieris macdunnoughi</name>
    <dbReference type="NCBI Taxonomy" id="345717"/>
    <lineage>
        <taxon>Eukaryota</taxon>
        <taxon>Metazoa</taxon>
        <taxon>Ecdysozoa</taxon>
        <taxon>Arthropoda</taxon>
        <taxon>Hexapoda</taxon>
        <taxon>Insecta</taxon>
        <taxon>Pterygota</taxon>
        <taxon>Neoptera</taxon>
        <taxon>Endopterygota</taxon>
        <taxon>Lepidoptera</taxon>
        <taxon>Glossata</taxon>
        <taxon>Ditrysia</taxon>
        <taxon>Papilionoidea</taxon>
        <taxon>Pieridae</taxon>
        <taxon>Pierinae</taxon>
        <taxon>Pieris</taxon>
    </lineage>
</organism>
<accession>A0A821WIL3</accession>
<keyword evidence="3" id="KW-1185">Reference proteome</keyword>